<feature type="transmembrane region" description="Helical" evidence="2">
    <location>
        <begin position="173"/>
        <end position="190"/>
    </location>
</feature>
<feature type="transmembrane region" description="Helical" evidence="2">
    <location>
        <begin position="377"/>
        <end position="395"/>
    </location>
</feature>
<evidence type="ECO:0000256" key="1">
    <source>
        <dbReference type="SAM" id="MobiDB-lite"/>
    </source>
</evidence>
<dbReference type="AlphaFoldDB" id="A0A7Y9UV16"/>
<dbReference type="InterPro" id="IPR018677">
    <property type="entry name" value="DUF2157"/>
</dbReference>
<feature type="domain" description="DUF2157" evidence="3">
    <location>
        <begin position="39"/>
        <end position="175"/>
    </location>
</feature>
<feature type="transmembrane region" description="Helical" evidence="2">
    <location>
        <begin position="66"/>
        <end position="86"/>
    </location>
</feature>
<protein>
    <submittedName>
        <fullName evidence="4">Putative membrane protein</fullName>
    </submittedName>
</protein>
<keyword evidence="2" id="KW-0812">Transmembrane</keyword>
<feature type="region of interest" description="Disordered" evidence="1">
    <location>
        <begin position="1"/>
        <end position="25"/>
    </location>
</feature>
<organism evidence="4 5">
    <name type="scientific">Nocardioides perillae</name>
    <dbReference type="NCBI Taxonomy" id="1119534"/>
    <lineage>
        <taxon>Bacteria</taxon>
        <taxon>Bacillati</taxon>
        <taxon>Actinomycetota</taxon>
        <taxon>Actinomycetes</taxon>
        <taxon>Propionibacteriales</taxon>
        <taxon>Nocardioidaceae</taxon>
        <taxon>Nocardioides</taxon>
    </lineage>
</organism>
<dbReference type="RefSeq" id="WP_179517388.1">
    <property type="nucleotide sequence ID" value="NZ_JACCAC010000001.1"/>
</dbReference>
<feature type="transmembrane region" description="Helical" evidence="2">
    <location>
        <begin position="263"/>
        <end position="280"/>
    </location>
</feature>
<feature type="transmembrane region" description="Helical" evidence="2">
    <location>
        <begin position="321"/>
        <end position="343"/>
    </location>
</feature>
<feature type="transmembrane region" description="Helical" evidence="2">
    <location>
        <begin position="292"/>
        <end position="309"/>
    </location>
</feature>
<feature type="transmembrane region" description="Helical" evidence="2">
    <location>
        <begin position="124"/>
        <end position="143"/>
    </location>
</feature>
<sequence>MTTTSPPPAATPAPPPAPHAGPRPVPAPRLEWLTAEVADWRRRGLLDEAQAAAVLALYTPGRRASLARLLLVVGACFVGVGLLWLVAANLAALSPTARFAGVVVVWLVLLLGSEARSARLPGPVVAVGRLAAVLAFGAVVFQAAQSLQVPAWEPRLLGVWAAGALLQAYAVRSALAVVVGVAVGTGWLVWAGVGASATGLDVVLLLGAAGVGAVALGALHEGGSDRLARLGVPWREAGALLVLAALFGAALPFVEADAQRPGAWALAAGAVALALAAVAAARSVGQGRLEPAVAALAVAVATALVLWEAGNDATDVDLAGWLHAGAGVLAYVGLAVAVAAAGTLRDSGRLTGLATVALVAFTTVQAFAVFARVVEGAWLFLLLGAVLVGTGWLTVRAQQRLARTLEEQ</sequence>
<feature type="transmembrane region" description="Helical" evidence="2">
    <location>
        <begin position="92"/>
        <end position="112"/>
    </location>
</feature>
<dbReference type="EMBL" id="JACCAC010000001">
    <property type="protein sequence ID" value="NYG54840.1"/>
    <property type="molecule type" value="Genomic_DNA"/>
</dbReference>
<gene>
    <name evidence="4" type="ORF">BJ989_001144</name>
</gene>
<feature type="transmembrane region" description="Helical" evidence="2">
    <location>
        <begin position="149"/>
        <end position="166"/>
    </location>
</feature>
<name>A0A7Y9UV16_9ACTN</name>
<keyword evidence="2" id="KW-0472">Membrane</keyword>
<keyword evidence="5" id="KW-1185">Reference proteome</keyword>
<comment type="caution">
    <text evidence="4">The sequence shown here is derived from an EMBL/GenBank/DDBJ whole genome shotgun (WGS) entry which is preliminary data.</text>
</comment>
<keyword evidence="2" id="KW-1133">Transmembrane helix</keyword>
<proteinExistence type="predicted"/>
<evidence type="ECO:0000313" key="5">
    <source>
        <dbReference type="Proteomes" id="UP000544110"/>
    </source>
</evidence>
<evidence type="ECO:0000256" key="2">
    <source>
        <dbReference type="SAM" id="Phobius"/>
    </source>
</evidence>
<reference evidence="4 5" key="1">
    <citation type="submission" date="2020-07" db="EMBL/GenBank/DDBJ databases">
        <title>Sequencing the genomes of 1000 actinobacteria strains.</title>
        <authorList>
            <person name="Klenk H.-P."/>
        </authorList>
    </citation>
    <scope>NUCLEOTIDE SEQUENCE [LARGE SCALE GENOMIC DNA]</scope>
    <source>
        <strain evidence="4 5">DSM 24552</strain>
    </source>
</reference>
<feature type="transmembrane region" description="Helical" evidence="2">
    <location>
        <begin position="350"/>
        <end position="371"/>
    </location>
</feature>
<evidence type="ECO:0000313" key="4">
    <source>
        <dbReference type="EMBL" id="NYG54840.1"/>
    </source>
</evidence>
<dbReference type="Proteomes" id="UP000544110">
    <property type="component" value="Unassembled WGS sequence"/>
</dbReference>
<feature type="transmembrane region" description="Helical" evidence="2">
    <location>
        <begin position="232"/>
        <end position="251"/>
    </location>
</feature>
<evidence type="ECO:0000259" key="3">
    <source>
        <dbReference type="Pfam" id="PF09925"/>
    </source>
</evidence>
<dbReference type="Pfam" id="PF09925">
    <property type="entry name" value="DUF2157"/>
    <property type="match status" value="1"/>
</dbReference>
<feature type="transmembrane region" description="Helical" evidence="2">
    <location>
        <begin position="202"/>
        <end position="220"/>
    </location>
</feature>
<accession>A0A7Y9UV16</accession>